<feature type="transmembrane region" description="Helical" evidence="1">
    <location>
        <begin position="12"/>
        <end position="38"/>
    </location>
</feature>
<keyword evidence="1" id="KW-0472">Membrane</keyword>
<accession>A0AAV9BSN0</accession>
<reference evidence="3" key="1">
    <citation type="journal article" date="2023" name="Nat. Commun.">
        <title>Diploid and tetraploid genomes of Acorus and the evolution of monocots.</title>
        <authorList>
            <person name="Ma L."/>
            <person name="Liu K.W."/>
            <person name="Li Z."/>
            <person name="Hsiao Y.Y."/>
            <person name="Qi Y."/>
            <person name="Fu T."/>
            <person name="Tang G.D."/>
            <person name="Zhang D."/>
            <person name="Sun W.H."/>
            <person name="Liu D.K."/>
            <person name="Li Y."/>
            <person name="Chen G.Z."/>
            <person name="Liu X.D."/>
            <person name="Liao X.Y."/>
            <person name="Jiang Y.T."/>
            <person name="Yu X."/>
            <person name="Hao Y."/>
            <person name="Huang J."/>
            <person name="Zhao X.W."/>
            <person name="Ke S."/>
            <person name="Chen Y.Y."/>
            <person name="Wu W.L."/>
            <person name="Hsu J.L."/>
            <person name="Lin Y.F."/>
            <person name="Huang M.D."/>
            <person name="Li C.Y."/>
            <person name="Huang L."/>
            <person name="Wang Z.W."/>
            <person name="Zhao X."/>
            <person name="Zhong W.Y."/>
            <person name="Peng D.H."/>
            <person name="Ahmad S."/>
            <person name="Lan S."/>
            <person name="Zhang J.S."/>
            <person name="Tsai W.C."/>
            <person name="Van de Peer Y."/>
            <person name="Liu Z.J."/>
        </authorList>
    </citation>
    <scope>NUCLEOTIDE SEQUENCE</scope>
    <source>
        <strain evidence="3">SCP</strain>
    </source>
</reference>
<dbReference type="PANTHER" id="PTHR43689">
    <property type="entry name" value="HYDROLASE"/>
    <property type="match status" value="1"/>
</dbReference>
<name>A0AAV9BSN0_ACOGR</name>
<proteinExistence type="predicted"/>
<keyword evidence="1" id="KW-0812">Transmembrane</keyword>
<evidence type="ECO:0000259" key="2">
    <source>
        <dbReference type="Pfam" id="PF00561"/>
    </source>
</evidence>
<evidence type="ECO:0000256" key="1">
    <source>
        <dbReference type="SAM" id="Phobius"/>
    </source>
</evidence>
<sequence length="434" mass="49497">MVKWPTRASEALILALSIPVFFFLDFLDIILCLVYGFLDDLLEEKTYYPCCCENRVKQGTVIACTDGEGEVSETLHERRNPFRDMGLFRLRKRREVKGEKGFPKATRWSDCDCRFCVSWKGNEEQKLHLVVKEPLHAETEDPDQSQDSIENIIFLHGFLSSSSWWTETVFPNLSDWTNKNCKLFAVDLLGFGQSPKPSDALYTLKDHLEKIEKTVIEPFELDSFHIVAHSMGCVIALALAAKYSKSVKSITLVAPPYFTSTKENASQNALNRLAERKIWPPQRFGTSIMSWYEHLGRCVCFIVCRNHRLWEWLLKFICRRSSLHFMVVDMTRHTHHSAWNSMHNVLCGGAKLLDDHLEILKDSGVSVSVIQGDRDAVVPIECGHNVKSKVPLTDLTIVSNADHRTVVIGREKAFAGDLEGIWCSSAVHHEQKKL</sequence>
<dbReference type="PANTHER" id="PTHR43689:SF14">
    <property type="entry name" value="LYSOPHOSPHOLIPASE BODYGUARD 4-RELATED"/>
    <property type="match status" value="1"/>
</dbReference>
<feature type="domain" description="AB hydrolase-1" evidence="2">
    <location>
        <begin position="152"/>
        <end position="268"/>
    </location>
</feature>
<dbReference type="SUPFAM" id="SSF53474">
    <property type="entry name" value="alpha/beta-Hydrolases"/>
    <property type="match status" value="1"/>
</dbReference>
<evidence type="ECO:0000313" key="4">
    <source>
        <dbReference type="Proteomes" id="UP001179952"/>
    </source>
</evidence>
<dbReference type="AlphaFoldDB" id="A0AAV9BSN0"/>
<protein>
    <recommendedName>
        <fullName evidence="2">AB hydrolase-1 domain-containing protein</fullName>
    </recommendedName>
</protein>
<dbReference type="Proteomes" id="UP001179952">
    <property type="component" value="Unassembled WGS sequence"/>
</dbReference>
<comment type="caution">
    <text evidence="3">The sequence shown here is derived from an EMBL/GenBank/DDBJ whole genome shotgun (WGS) entry which is preliminary data.</text>
</comment>
<dbReference type="Gene3D" id="3.40.50.1820">
    <property type="entry name" value="alpha/beta hydrolase"/>
    <property type="match status" value="1"/>
</dbReference>
<dbReference type="Pfam" id="PF00561">
    <property type="entry name" value="Abhydrolase_1"/>
    <property type="match status" value="1"/>
</dbReference>
<keyword evidence="1" id="KW-1133">Transmembrane helix</keyword>
<evidence type="ECO:0000313" key="3">
    <source>
        <dbReference type="EMBL" id="KAK1279083.1"/>
    </source>
</evidence>
<keyword evidence="4" id="KW-1185">Reference proteome</keyword>
<dbReference type="InterPro" id="IPR029058">
    <property type="entry name" value="AB_hydrolase_fold"/>
</dbReference>
<gene>
    <name evidence="3" type="ORF">QJS04_geneDACA003475</name>
</gene>
<reference evidence="3" key="2">
    <citation type="submission" date="2023-06" db="EMBL/GenBank/DDBJ databases">
        <authorList>
            <person name="Ma L."/>
            <person name="Liu K.-W."/>
            <person name="Li Z."/>
            <person name="Hsiao Y.-Y."/>
            <person name="Qi Y."/>
            <person name="Fu T."/>
            <person name="Tang G."/>
            <person name="Zhang D."/>
            <person name="Sun W.-H."/>
            <person name="Liu D.-K."/>
            <person name="Li Y."/>
            <person name="Chen G.-Z."/>
            <person name="Liu X.-D."/>
            <person name="Liao X.-Y."/>
            <person name="Jiang Y.-T."/>
            <person name="Yu X."/>
            <person name="Hao Y."/>
            <person name="Huang J."/>
            <person name="Zhao X.-W."/>
            <person name="Ke S."/>
            <person name="Chen Y.-Y."/>
            <person name="Wu W.-L."/>
            <person name="Hsu J.-L."/>
            <person name="Lin Y.-F."/>
            <person name="Huang M.-D."/>
            <person name="Li C.-Y."/>
            <person name="Huang L."/>
            <person name="Wang Z.-W."/>
            <person name="Zhao X."/>
            <person name="Zhong W.-Y."/>
            <person name="Peng D.-H."/>
            <person name="Ahmad S."/>
            <person name="Lan S."/>
            <person name="Zhang J.-S."/>
            <person name="Tsai W.-C."/>
            <person name="Van De Peer Y."/>
            <person name="Liu Z.-J."/>
        </authorList>
    </citation>
    <scope>NUCLEOTIDE SEQUENCE</scope>
    <source>
        <strain evidence="3">SCP</strain>
        <tissue evidence="3">Leaves</tissue>
    </source>
</reference>
<dbReference type="InterPro" id="IPR000073">
    <property type="entry name" value="AB_hydrolase_1"/>
</dbReference>
<dbReference type="EMBL" id="JAUJYN010000002">
    <property type="protein sequence ID" value="KAK1279083.1"/>
    <property type="molecule type" value="Genomic_DNA"/>
</dbReference>
<organism evidence="3 4">
    <name type="scientific">Acorus gramineus</name>
    <name type="common">Dwarf sweet flag</name>
    <dbReference type="NCBI Taxonomy" id="55184"/>
    <lineage>
        <taxon>Eukaryota</taxon>
        <taxon>Viridiplantae</taxon>
        <taxon>Streptophyta</taxon>
        <taxon>Embryophyta</taxon>
        <taxon>Tracheophyta</taxon>
        <taxon>Spermatophyta</taxon>
        <taxon>Magnoliopsida</taxon>
        <taxon>Liliopsida</taxon>
        <taxon>Acoraceae</taxon>
        <taxon>Acorus</taxon>
    </lineage>
</organism>